<dbReference type="GO" id="GO:0016987">
    <property type="term" value="F:sigma factor activity"/>
    <property type="evidence" value="ECO:0007669"/>
    <property type="project" value="UniProtKB-KW"/>
</dbReference>
<gene>
    <name evidence="7" type="ORF">N2K84_10005</name>
</gene>
<dbReference type="Proteomes" id="UP001163821">
    <property type="component" value="Unassembled WGS sequence"/>
</dbReference>
<evidence type="ECO:0000256" key="2">
    <source>
        <dbReference type="ARBA" id="ARBA00023015"/>
    </source>
</evidence>
<dbReference type="Pfam" id="PF08281">
    <property type="entry name" value="Sigma70_r4_2"/>
    <property type="match status" value="1"/>
</dbReference>
<dbReference type="InterPro" id="IPR039425">
    <property type="entry name" value="RNA_pol_sigma-70-like"/>
</dbReference>
<evidence type="ECO:0000259" key="6">
    <source>
        <dbReference type="Pfam" id="PF08281"/>
    </source>
</evidence>
<dbReference type="PANTHER" id="PTHR43133">
    <property type="entry name" value="RNA POLYMERASE ECF-TYPE SIGMA FACTO"/>
    <property type="match status" value="1"/>
</dbReference>
<protein>
    <submittedName>
        <fullName evidence="7">Sigma-70 family RNA polymerase sigma factor</fullName>
    </submittedName>
</protein>
<dbReference type="InterPro" id="IPR013325">
    <property type="entry name" value="RNA_pol_sigma_r2"/>
</dbReference>
<comment type="caution">
    <text evidence="7">The sequence shown here is derived from an EMBL/GenBank/DDBJ whole genome shotgun (WGS) entry which is preliminary data.</text>
</comment>
<accession>A0AA42C5P1</accession>
<comment type="similarity">
    <text evidence="1">Belongs to the sigma-70 factor family. ECF subfamily.</text>
</comment>
<dbReference type="SUPFAM" id="SSF88946">
    <property type="entry name" value="Sigma2 domain of RNA polymerase sigma factors"/>
    <property type="match status" value="1"/>
</dbReference>
<dbReference type="Pfam" id="PF04542">
    <property type="entry name" value="Sigma70_r2"/>
    <property type="match status" value="1"/>
</dbReference>
<dbReference type="GO" id="GO:0006352">
    <property type="term" value="P:DNA-templated transcription initiation"/>
    <property type="evidence" value="ECO:0007669"/>
    <property type="project" value="InterPro"/>
</dbReference>
<dbReference type="EMBL" id="JAPAAF010000011">
    <property type="protein sequence ID" value="MCW0483063.1"/>
    <property type="molecule type" value="Genomic_DNA"/>
</dbReference>
<evidence type="ECO:0000256" key="3">
    <source>
        <dbReference type="ARBA" id="ARBA00023082"/>
    </source>
</evidence>
<evidence type="ECO:0000313" key="8">
    <source>
        <dbReference type="Proteomes" id="UP001163821"/>
    </source>
</evidence>
<dbReference type="Gene3D" id="1.10.10.10">
    <property type="entry name" value="Winged helix-like DNA-binding domain superfamily/Winged helix DNA-binding domain"/>
    <property type="match status" value="1"/>
</dbReference>
<dbReference type="AlphaFoldDB" id="A0AA42C5P1"/>
<dbReference type="Gene3D" id="1.10.1740.10">
    <property type="match status" value="1"/>
</dbReference>
<dbReference type="GO" id="GO:0003677">
    <property type="term" value="F:DNA binding"/>
    <property type="evidence" value="ECO:0007669"/>
    <property type="project" value="InterPro"/>
</dbReference>
<keyword evidence="4" id="KW-0804">Transcription</keyword>
<dbReference type="PANTHER" id="PTHR43133:SF45">
    <property type="entry name" value="RNA POLYMERASE ECF-TYPE SIGMA FACTOR"/>
    <property type="match status" value="1"/>
</dbReference>
<dbReference type="InterPro" id="IPR014284">
    <property type="entry name" value="RNA_pol_sigma-70_dom"/>
</dbReference>
<keyword evidence="3" id="KW-0731">Sigma factor</keyword>
<dbReference type="NCBIfam" id="TIGR02937">
    <property type="entry name" value="sigma70-ECF"/>
    <property type="match status" value="1"/>
</dbReference>
<name>A0AA42C5P1_9BACT</name>
<dbReference type="InterPro" id="IPR036388">
    <property type="entry name" value="WH-like_DNA-bd_sf"/>
</dbReference>
<dbReference type="SUPFAM" id="SSF88659">
    <property type="entry name" value="Sigma3 and sigma4 domains of RNA polymerase sigma factors"/>
    <property type="match status" value="1"/>
</dbReference>
<keyword evidence="2" id="KW-0805">Transcription regulation</keyword>
<evidence type="ECO:0000256" key="1">
    <source>
        <dbReference type="ARBA" id="ARBA00010641"/>
    </source>
</evidence>
<reference evidence="7" key="1">
    <citation type="submission" date="2022-10" db="EMBL/GenBank/DDBJ databases">
        <title>Gaoshiqiia sediminis gen. nov., sp. nov., isolated from coastal sediment.</title>
        <authorList>
            <person name="Yu W.X."/>
            <person name="Mu D.S."/>
            <person name="Du J.Z."/>
            <person name="Liang Y.Q."/>
        </authorList>
    </citation>
    <scope>NUCLEOTIDE SEQUENCE</scope>
    <source>
        <strain evidence="7">A06</strain>
    </source>
</reference>
<dbReference type="InterPro" id="IPR007627">
    <property type="entry name" value="RNA_pol_sigma70_r2"/>
</dbReference>
<dbReference type="InterPro" id="IPR013249">
    <property type="entry name" value="RNA_pol_sigma70_r4_t2"/>
</dbReference>
<evidence type="ECO:0000259" key="5">
    <source>
        <dbReference type="Pfam" id="PF04542"/>
    </source>
</evidence>
<keyword evidence="8" id="KW-1185">Reference proteome</keyword>
<sequence length="168" mass="20077">MRTRKPDNHTEIADLIEEHRRLIYKVVNSYCFDDHEQEDLIQEIIFQIIKGYEKFDHQVKVTTWMYRIAFNVSISHYRSVKIRKKYVVPMPEKLVTIDEQDEPNLDENIYRLRQFIDELKPLNRAILVMYLDGNNHAEISEAIGISVSNVGTKINRIKKQLKKKFNQK</sequence>
<proteinExistence type="inferred from homology"/>
<organism evidence="7 8">
    <name type="scientific">Gaoshiqia sediminis</name>
    <dbReference type="NCBI Taxonomy" id="2986998"/>
    <lineage>
        <taxon>Bacteria</taxon>
        <taxon>Pseudomonadati</taxon>
        <taxon>Bacteroidota</taxon>
        <taxon>Bacteroidia</taxon>
        <taxon>Marinilabiliales</taxon>
        <taxon>Prolixibacteraceae</taxon>
        <taxon>Gaoshiqia</taxon>
    </lineage>
</organism>
<evidence type="ECO:0000313" key="7">
    <source>
        <dbReference type="EMBL" id="MCW0483063.1"/>
    </source>
</evidence>
<dbReference type="InterPro" id="IPR013324">
    <property type="entry name" value="RNA_pol_sigma_r3/r4-like"/>
</dbReference>
<evidence type="ECO:0000256" key="4">
    <source>
        <dbReference type="ARBA" id="ARBA00023163"/>
    </source>
</evidence>
<feature type="domain" description="RNA polymerase sigma-70 region 2" evidence="5">
    <location>
        <begin position="15"/>
        <end position="79"/>
    </location>
</feature>
<dbReference type="RefSeq" id="WP_282591664.1">
    <property type="nucleotide sequence ID" value="NZ_JAPAAF010000011.1"/>
</dbReference>
<feature type="domain" description="RNA polymerase sigma factor 70 region 4 type 2" evidence="6">
    <location>
        <begin position="111"/>
        <end position="161"/>
    </location>
</feature>